<evidence type="ECO:0000259" key="8">
    <source>
        <dbReference type="PROSITE" id="PS50850"/>
    </source>
</evidence>
<feature type="domain" description="Major facilitator superfamily (MFS) profile" evidence="8">
    <location>
        <begin position="7"/>
        <end position="453"/>
    </location>
</feature>
<feature type="transmembrane region" description="Helical" evidence="7">
    <location>
        <begin position="389"/>
        <end position="410"/>
    </location>
</feature>
<dbReference type="PANTHER" id="PTHR42718">
    <property type="entry name" value="MAJOR FACILITATOR SUPERFAMILY MULTIDRUG TRANSPORTER MFSC"/>
    <property type="match status" value="1"/>
</dbReference>
<dbReference type="GO" id="GO:0022857">
    <property type="term" value="F:transmembrane transporter activity"/>
    <property type="evidence" value="ECO:0007669"/>
    <property type="project" value="InterPro"/>
</dbReference>
<feature type="transmembrane region" description="Helical" evidence="7">
    <location>
        <begin position="221"/>
        <end position="239"/>
    </location>
</feature>
<keyword evidence="4 7" id="KW-0812">Transmembrane</keyword>
<dbReference type="AlphaFoldDB" id="A0A917V8A8"/>
<comment type="caution">
    <text evidence="9">The sequence shown here is derived from an EMBL/GenBank/DDBJ whole genome shotgun (WGS) entry which is preliminary data.</text>
</comment>
<keyword evidence="2" id="KW-0813">Transport</keyword>
<reference evidence="9 10" key="1">
    <citation type="journal article" date="2014" name="Int. J. Syst. Evol. Microbiol.">
        <title>Complete genome sequence of Corynebacterium casei LMG S-19264T (=DSM 44701T), isolated from a smear-ripened cheese.</title>
        <authorList>
            <consortium name="US DOE Joint Genome Institute (JGI-PGF)"/>
            <person name="Walter F."/>
            <person name="Albersmeier A."/>
            <person name="Kalinowski J."/>
            <person name="Ruckert C."/>
        </authorList>
    </citation>
    <scope>NUCLEOTIDE SEQUENCE [LARGE SCALE GENOMIC DNA]</scope>
    <source>
        <strain evidence="9 10">CGMCC 1.9161</strain>
    </source>
</reference>
<feature type="transmembrane region" description="Helical" evidence="7">
    <location>
        <begin position="430"/>
        <end position="448"/>
    </location>
</feature>
<dbReference type="Gene3D" id="1.20.1720.10">
    <property type="entry name" value="Multidrug resistance protein D"/>
    <property type="match status" value="1"/>
</dbReference>
<dbReference type="EMBL" id="BMMF01000013">
    <property type="protein sequence ID" value="GGK48476.1"/>
    <property type="molecule type" value="Genomic_DNA"/>
</dbReference>
<evidence type="ECO:0000256" key="7">
    <source>
        <dbReference type="SAM" id="Phobius"/>
    </source>
</evidence>
<evidence type="ECO:0000256" key="4">
    <source>
        <dbReference type="ARBA" id="ARBA00022692"/>
    </source>
</evidence>
<sequence>MRHRRIAPLIVATALFMETTDSTVIATALPAIAADLGEDPIALKLAITSYLIALAVFIPVSGWMADRFGARTIFRAALGVFVTGSIACAFADSLGGFVAARFFQGMGGAMMVPVGRLVILRGIPKNELVGALAFLTVPALVGPVIGPPLGGFITTAFSWRWIFIINVPIGLVGMVLASIFIENLREEDTPPLDWRGYLMLGTGLATVMLGLATAGRHLLPLWASLASFGIGAVLLALYARHARRVAHPVMSFRLMVLPTFRAGVVGGALFRLGVGAIPFLLPLMLQLGFGLDPLNSGLITFAAAAGALFMKTLAARIIRTLGFRSILVWNSLVCAAFIAVMGIFRPETPYAIVIALLLVGGCFRSLQFTALNAVSFADVVRKDMSQATAVTSVVQQVALAVGVTIAAFALEAFSLMAGHERLMTEDFTPAFLFMAALSALAYFVFARLDPDAGAEMSGHRTNLGPAPKPPSL</sequence>
<feature type="transmembrane region" description="Helical" evidence="7">
    <location>
        <begin position="98"/>
        <end position="119"/>
    </location>
</feature>
<evidence type="ECO:0000256" key="6">
    <source>
        <dbReference type="ARBA" id="ARBA00023136"/>
    </source>
</evidence>
<evidence type="ECO:0000256" key="1">
    <source>
        <dbReference type="ARBA" id="ARBA00004651"/>
    </source>
</evidence>
<dbReference type="InterPro" id="IPR020846">
    <property type="entry name" value="MFS_dom"/>
</dbReference>
<keyword evidence="10" id="KW-1185">Reference proteome</keyword>
<feature type="transmembrane region" description="Helical" evidence="7">
    <location>
        <begin position="131"/>
        <end position="153"/>
    </location>
</feature>
<name>A0A917V8A8_9HYPH</name>
<dbReference type="InterPro" id="IPR036259">
    <property type="entry name" value="MFS_trans_sf"/>
</dbReference>
<feature type="transmembrane region" description="Helical" evidence="7">
    <location>
        <begin position="159"/>
        <end position="184"/>
    </location>
</feature>
<proteinExistence type="predicted"/>
<dbReference type="GO" id="GO:0005886">
    <property type="term" value="C:plasma membrane"/>
    <property type="evidence" value="ECO:0007669"/>
    <property type="project" value="UniProtKB-SubCell"/>
</dbReference>
<dbReference type="Pfam" id="PF07690">
    <property type="entry name" value="MFS_1"/>
    <property type="match status" value="2"/>
</dbReference>
<accession>A0A917V8A8</accession>
<protein>
    <submittedName>
        <fullName evidence="9">MFS transporter</fullName>
    </submittedName>
</protein>
<keyword evidence="3" id="KW-1003">Cell membrane</keyword>
<evidence type="ECO:0000313" key="10">
    <source>
        <dbReference type="Proteomes" id="UP000600449"/>
    </source>
</evidence>
<evidence type="ECO:0000256" key="5">
    <source>
        <dbReference type="ARBA" id="ARBA00022989"/>
    </source>
</evidence>
<keyword evidence="6 7" id="KW-0472">Membrane</keyword>
<dbReference type="SUPFAM" id="SSF103473">
    <property type="entry name" value="MFS general substrate transporter"/>
    <property type="match status" value="1"/>
</dbReference>
<dbReference type="PROSITE" id="PS50850">
    <property type="entry name" value="MFS"/>
    <property type="match status" value="1"/>
</dbReference>
<gene>
    <name evidence="9" type="ORF">GCM10011322_39320</name>
</gene>
<feature type="transmembrane region" description="Helical" evidence="7">
    <location>
        <begin position="42"/>
        <end position="60"/>
    </location>
</feature>
<feature type="transmembrane region" description="Helical" evidence="7">
    <location>
        <begin position="72"/>
        <end position="92"/>
    </location>
</feature>
<dbReference type="PANTHER" id="PTHR42718:SF46">
    <property type="entry name" value="BLR6921 PROTEIN"/>
    <property type="match status" value="1"/>
</dbReference>
<organism evidence="9 10">
    <name type="scientific">Salinarimonas ramus</name>
    <dbReference type="NCBI Taxonomy" id="690164"/>
    <lineage>
        <taxon>Bacteria</taxon>
        <taxon>Pseudomonadati</taxon>
        <taxon>Pseudomonadota</taxon>
        <taxon>Alphaproteobacteria</taxon>
        <taxon>Hyphomicrobiales</taxon>
        <taxon>Salinarimonadaceae</taxon>
        <taxon>Salinarimonas</taxon>
    </lineage>
</organism>
<feature type="transmembrane region" description="Helical" evidence="7">
    <location>
        <begin position="196"/>
        <end position="215"/>
    </location>
</feature>
<feature type="transmembrane region" description="Helical" evidence="7">
    <location>
        <begin position="326"/>
        <end position="344"/>
    </location>
</feature>
<dbReference type="Proteomes" id="UP000600449">
    <property type="component" value="Unassembled WGS sequence"/>
</dbReference>
<evidence type="ECO:0000256" key="2">
    <source>
        <dbReference type="ARBA" id="ARBA00022448"/>
    </source>
</evidence>
<dbReference type="RefSeq" id="WP_188914964.1">
    <property type="nucleotide sequence ID" value="NZ_BMMF01000013.1"/>
</dbReference>
<dbReference type="Gene3D" id="1.20.1250.20">
    <property type="entry name" value="MFS general substrate transporter like domains"/>
    <property type="match status" value="1"/>
</dbReference>
<keyword evidence="5 7" id="KW-1133">Transmembrane helix</keyword>
<feature type="transmembrane region" description="Helical" evidence="7">
    <location>
        <begin position="350"/>
        <end position="377"/>
    </location>
</feature>
<feature type="transmembrane region" description="Helical" evidence="7">
    <location>
        <begin position="260"/>
        <end position="281"/>
    </location>
</feature>
<dbReference type="InterPro" id="IPR011701">
    <property type="entry name" value="MFS"/>
</dbReference>
<evidence type="ECO:0000256" key="3">
    <source>
        <dbReference type="ARBA" id="ARBA00022475"/>
    </source>
</evidence>
<evidence type="ECO:0000313" key="9">
    <source>
        <dbReference type="EMBL" id="GGK48476.1"/>
    </source>
</evidence>
<feature type="transmembrane region" description="Helical" evidence="7">
    <location>
        <begin position="293"/>
        <end position="314"/>
    </location>
</feature>
<comment type="subcellular location">
    <subcellularLocation>
        <location evidence="1">Cell membrane</location>
        <topology evidence="1">Multi-pass membrane protein</topology>
    </subcellularLocation>
</comment>